<dbReference type="Proteomes" id="UP000193144">
    <property type="component" value="Unassembled WGS sequence"/>
</dbReference>
<gene>
    <name evidence="6" type="ORF">BCR34DRAFT_494885</name>
</gene>
<dbReference type="InterPro" id="IPR031107">
    <property type="entry name" value="Small_HSP"/>
</dbReference>
<feature type="compositionally biased region" description="Basic and acidic residues" evidence="4">
    <location>
        <begin position="201"/>
        <end position="213"/>
    </location>
</feature>
<evidence type="ECO:0000256" key="4">
    <source>
        <dbReference type="SAM" id="MobiDB-lite"/>
    </source>
</evidence>
<keyword evidence="7" id="KW-1185">Reference proteome</keyword>
<keyword evidence="1" id="KW-0346">Stress response</keyword>
<proteinExistence type="inferred from homology"/>
<feature type="region of interest" description="Disordered" evidence="4">
    <location>
        <begin position="192"/>
        <end position="242"/>
    </location>
</feature>
<evidence type="ECO:0000313" key="7">
    <source>
        <dbReference type="Proteomes" id="UP000193144"/>
    </source>
</evidence>
<name>A0A1Y1YQ53_9PLEO</name>
<dbReference type="CDD" id="cd06464">
    <property type="entry name" value="ACD_sHsps-like"/>
    <property type="match status" value="1"/>
</dbReference>
<organism evidence="6 7">
    <name type="scientific">Clohesyomyces aquaticus</name>
    <dbReference type="NCBI Taxonomy" id="1231657"/>
    <lineage>
        <taxon>Eukaryota</taxon>
        <taxon>Fungi</taxon>
        <taxon>Dikarya</taxon>
        <taxon>Ascomycota</taxon>
        <taxon>Pezizomycotina</taxon>
        <taxon>Dothideomycetes</taxon>
        <taxon>Pleosporomycetidae</taxon>
        <taxon>Pleosporales</taxon>
        <taxon>Lindgomycetaceae</taxon>
        <taxon>Clohesyomyces</taxon>
    </lineage>
</organism>
<dbReference type="Pfam" id="PF00011">
    <property type="entry name" value="HSP20"/>
    <property type="match status" value="2"/>
</dbReference>
<feature type="compositionally biased region" description="Low complexity" evidence="4">
    <location>
        <begin position="214"/>
        <end position="232"/>
    </location>
</feature>
<evidence type="ECO:0000256" key="1">
    <source>
        <dbReference type="ARBA" id="ARBA00023016"/>
    </source>
</evidence>
<dbReference type="Gene3D" id="2.60.40.790">
    <property type="match status" value="1"/>
</dbReference>
<dbReference type="STRING" id="1231657.A0A1Y1YQ53"/>
<feature type="region of interest" description="Disordered" evidence="4">
    <location>
        <begin position="160"/>
        <end position="179"/>
    </location>
</feature>
<dbReference type="InterPro" id="IPR002068">
    <property type="entry name" value="A-crystallin/Hsp20_dom"/>
</dbReference>
<feature type="domain" description="SHSP" evidence="5">
    <location>
        <begin position="70"/>
        <end position="286"/>
    </location>
</feature>
<evidence type="ECO:0000259" key="5">
    <source>
        <dbReference type="PROSITE" id="PS01031"/>
    </source>
</evidence>
<sequence>MAFFLTPRFVPLAAPSCSPFGCAPASRAVYRQPAPRPVVPSFVPFLSQIDDLFSEIDREARRAAHHARQQRKRVFRARFDVNENKDGYQVEGEVPGFEQENIDIEVTDAHTLSIKANTEHKAEQPAAAVTETTTQVTQSELDKTTEEMDGVTITDAEVQGARAATPSSETGSHKSYQPTVEDDFEDLGAETSSTLSAASNEPRDPKGKEKAVEEPTVAAAEPVQPQQPAQPESNKQNERPHVSFERTFRFPVRIDAANVKAALRNGVLSIEVPKAPLPEVRRIAIR</sequence>
<dbReference type="AlphaFoldDB" id="A0A1Y1YQ53"/>
<dbReference type="SUPFAM" id="SSF49764">
    <property type="entry name" value="HSP20-like chaperones"/>
    <property type="match status" value="1"/>
</dbReference>
<evidence type="ECO:0000256" key="2">
    <source>
        <dbReference type="PROSITE-ProRule" id="PRU00285"/>
    </source>
</evidence>
<evidence type="ECO:0000256" key="3">
    <source>
        <dbReference type="RuleBase" id="RU003616"/>
    </source>
</evidence>
<dbReference type="OrthoDB" id="1431247at2759"/>
<reference evidence="6 7" key="1">
    <citation type="submission" date="2016-07" db="EMBL/GenBank/DDBJ databases">
        <title>Pervasive Adenine N6-methylation of Active Genes in Fungi.</title>
        <authorList>
            <consortium name="DOE Joint Genome Institute"/>
            <person name="Mondo S.J."/>
            <person name="Dannebaum R.O."/>
            <person name="Kuo R.C."/>
            <person name="Labutti K."/>
            <person name="Haridas S."/>
            <person name="Kuo A."/>
            <person name="Salamov A."/>
            <person name="Ahrendt S.R."/>
            <person name="Lipzen A."/>
            <person name="Sullivan W."/>
            <person name="Andreopoulos W.B."/>
            <person name="Clum A."/>
            <person name="Lindquist E."/>
            <person name="Daum C."/>
            <person name="Ramamoorthy G.K."/>
            <person name="Gryganskyi A."/>
            <person name="Culley D."/>
            <person name="Magnuson J.K."/>
            <person name="James T.Y."/>
            <person name="O'Malley M.A."/>
            <person name="Stajich J.E."/>
            <person name="Spatafora J.W."/>
            <person name="Visel A."/>
            <person name="Grigoriev I.V."/>
        </authorList>
    </citation>
    <scope>NUCLEOTIDE SEQUENCE [LARGE SCALE GENOMIC DNA]</scope>
    <source>
        <strain evidence="6 7">CBS 115471</strain>
    </source>
</reference>
<accession>A0A1Y1YQ53</accession>
<comment type="caution">
    <text evidence="6">The sequence shown here is derived from an EMBL/GenBank/DDBJ whole genome shotgun (WGS) entry which is preliminary data.</text>
</comment>
<comment type="similarity">
    <text evidence="2 3">Belongs to the small heat shock protein (HSP20) family.</text>
</comment>
<feature type="compositionally biased region" description="Low complexity" evidence="4">
    <location>
        <begin position="124"/>
        <end position="138"/>
    </location>
</feature>
<feature type="region of interest" description="Disordered" evidence="4">
    <location>
        <begin position="118"/>
        <end position="149"/>
    </location>
</feature>
<dbReference type="PANTHER" id="PTHR11527">
    <property type="entry name" value="HEAT-SHOCK PROTEIN 20 FAMILY MEMBER"/>
    <property type="match status" value="1"/>
</dbReference>
<evidence type="ECO:0000313" key="6">
    <source>
        <dbReference type="EMBL" id="ORY00096.1"/>
    </source>
</evidence>
<dbReference type="PROSITE" id="PS01031">
    <property type="entry name" value="SHSP"/>
    <property type="match status" value="1"/>
</dbReference>
<feature type="compositionally biased region" description="Polar residues" evidence="4">
    <location>
        <begin position="165"/>
        <end position="178"/>
    </location>
</feature>
<dbReference type="EMBL" id="MCFA01000188">
    <property type="protein sequence ID" value="ORY00096.1"/>
    <property type="molecule type" value="Genomic_DNA"/>
</dbReference>
<dbReference type="InterPro" id="IPR008978">
    <property type="entry name" value="HSP20-like_chaperone"/>
</dbReference>
<protein>
    <submittedName>
        <fullName evidence="6">HSP20-like chaperone</fullName>
    </submittedName>
</protein>